<evidence type="ECO:0000313" key="15">
    <source>
        <dbReference type="Proteomes" id="UP000070188"/>
    </source>
</evidence>
<keyword evidence="10 12" id="KW-0456">Lyase</keyword>
<organism evidence="14 15">
    <name type="scientific">Carbonactinospora thermoautotrophica</name>
    <dbReference type="NCBI Taxonomy" id="1469144"/>
    <lineage>
        <taxon>Bacteria</taxon>
        <taxon>Bacillati</taxon>
        <taxon>Actinomycetota</taxon>
        <taxon>Actinomycetes</taxon>
        <taxon>Kitasatosporales</taxon>
        <taxon>Carbonactinosporaceae</taxon>
        <taxon>Carbonactinospora</taxon>
    </lineage>
</organism>
<dbReference type="GO" id="GO:0046872">
    <property type="term" value="F:metal ion binding"/>
    <property type="evidence" value="ECO:0007669"/>
    <property type="project" value="UniProtKB-KW"/>
</dbReference>
<dbReference type="GO" id="GO:0061798">
    <property type="term" value="F:GTP 3',8'-cyclase activity"/>
    <property type="evidence" value="ECO:0007669"/>
    <property type="project" value="UniProtKB-UniRule"/>
</dbReference>
<evidence type="ECO:0000256" key="9">
    <source>
        <dbReference type="ARBA" id="ARBA00023150"/>
    </source>
</evidence>
<comment type="subunit">
    <text evidence="12">Monomer and homodimer.</text>
</comment>
<dbReference type="NCBIfam" id="TIGR02666">
    <property type="entry name" value="moaA"/>
    <property type="match status" value="1"/>
</dbReference>
<dbReference type="RefSeq" id="WP_096058971.1">
    <property type="nucleotide sequence ID" value="NZ_LAXD01000001.1"/>
</dbReference>
<dbReference type="CDD" id="cd21117">
    <property type="entry name" value="Twitch_MoaA"/>
    <property type="match status" value="1"/>
</dbReference>
<comment type="caution">
    <text evidence="14">The sequence shown here is derived from an EMBL/GenBank/DDBJ whole genome shotgun (WGS) entry which is preliminary data.</text>
</comment>
<comment type="similarity">
    <text evidence="12">Belongs to the radical SAM superfamily. MoaA family.</text>
</comment>
<dbReference type="SFLD" id="SFLDG01383">
    <property type="entry name" value="cyclic_pyranopterin_phosphate"/>
    <property type="match status" value="1"/>
</dbReference>
<dbReference type="InterPro" id="IPR013483">
    <property type="entry name" value="MoaA"/>
</dbReference>
<name>A0A132MNZ1_9ACTN</name>
<comment type="catalytic activity">
    <reaction evidence="11 12">
        <text>GTP + AH2 + S-adenosyl-L-methionine = (8S)-3',8-cyclo-7,8-dihydroguanosine 5'-triphosphate + 5'-deoxyadenosine + L-methionine + A + H(+)</text>
        <dbReference type="Rhea" id="RHEA:49576"/>
        <dbReference type="ChEBI" id="CHEBI:13193"/>
        <dbReference type="ChEBI" id="CHEBI:15378"/>
        <dbReference type="ChEBI" id="CHEBI:17319"/>
        <dbReference type="ChEBI" id="CHEBI:17499"/>
        <dbReference type="ChEBI" id="CHEBI:37565"/>
        <dbReference type="ChEBI" id="CHEBI:57844"/>
        <dbReference type="ChEBI" id="CHEBI:59789"/>
        <dbReference type="ChEBI" id="CHEBI:131766"/>
        <dbReference type="EC" id="4.1.99.22"/>
    </reaction>
</comment>
<evidence type="ECO:0000256" key="8">
    <source>
        <dbReference type="ARBA" id="ARBA00023134"/>
    </source>
</evidence>
<evidence type="ECO:0000256" key="10">
    <source>
        <dbReference type="ARBA" id="ARBA00023239"/>
    </source>
</evidence>
<dbReference type="GO" id="GO:0005525">
    <property type="term" value="F:GTP binding"/>
    <property type="evidence" value="ECO:0007669"/>
    <property type="project" value="UniProtKB-UniRule"/>
</dbReference>
<keyword evidence="3 12" id="KW-0949">S-adenosyl-L-methionine</keyword>
<dbReference type="SFLD" id="SFLDG01386">
    <property type="entry name" value="main_SPASM_domain-containing"/>
    <property type="match status" value="1"/>
</dbReference>
<evidence type="ECO:0000313" key="14">
    <source>
        <dbReference type="EMBL" id="KWW99455.1"/>
    </source>
</evidence>
<evidence type="ECO:0000256" key="2">
    <source>
        <dbReference type="ARBA" id="ARBA00022485"/>
    </source>
</evidence>
<reference evidence="15" key="1">
    <citation type="submission" date="2015-04" db="EMBL/GenBank/DDBJ databases">
        <title>Physiological reanalysis, assessment of diazotrophy, and genome sequences of multiple isolates of Streptomyces thermoautotrophicus.</title>
        <authorList>
            <person name="MacKellar D.C."/>
            <person name="Lieber L."/>
            <person name="Norman J."/>
            <person name="Bolger A."/>
            <person name="Tobin C."/>
            <person name="Murray J.W."/>
            <person name="Chang R."/>
            <person name="Ford T."/>
            <person name="Nguyen P.Q."/>
            <person name="Woodward J."/>
            <person name="Permingeat H."/>
            <person name="Joshi N.S."/>
            <person name="Silver P.A."/>
            <person name="Usadel B."/>
            <person name="Rutherford A.W."/>
            <person name="Friesen M."/>
            <person name="Prell J."/>
        </authorList>
    </citation>
    <scope>NUCLEOTIDE SEQUENCE [LARGE SCALE GENOMIC DNA]</scope>
    <source>
        <strain evidence="15">H1</strain>
    </source>
</reference>
<feature type="binding site" evidence="12">
    <location>
        <position position="279"/>
    </location>
    <ligand>
        <name>[4Fe-4S] cluster</name>
        <dbReference type="ChEBI" id="CHEBI:49883"/>
        <label>2</label>
        <note>4Fe-4S-substrate</note>
    </ligand>
</feature>
<feature type="binding site" evidence="12">
    <location>
        <position position="282"/>
    </location>
    <ligand>
        <name>[4Fe-4S] cluster</name>
        <dbReference type="ChEBI" id="CHEBI:49883"/>
        <label>2</label>
        <note>4Fe-4S-substrate</note>
    </ligand>
</feature>
<keyword evidence="9 12" id="KW-0501">Molybdenum cofactor biosynthesis</keyword>
<dbReference type="PANTHER" id="PTHR22960">
    <property type="entry name" value="MOLYBDOPTERIN COFACTOR SYNTHESIS PROTEIN A"/>
    <property type="match status" value="1"/>
</dbReference>
<keyword evidence="2 12" id="KW-0004">4Fe-4S</keyword>
<dbReference type="SUPFAM" id="SSF102114">
    <property type="entry name" value="Radical SAM enzymes"/>
    <property type="match status" value="1"/>
</dbReference>
<feature type="binding site" evidence="12">
    <location>
        <position position="296"/>
    </location>
    <ligand>
        <name>[4Fe-4S] cluster</name>
        <dbReference type="ChEBI" id="CHEBI:49883"/>
        <label>2</label>
        <note>4Fe-4S-substrate</note>
    </ligand>
</feature>
<dbReference type="EMBL" id="LAXD01000001">
    <property type="protein sequence ID" value="KWW99455.1"/>
    <property type="molecule type" value="Genomic_DNA"/>
</dbReference>
<keyword evidence="15" id="KW-1185">Reference proteome</keyword>
<feature type="binding site" evidence="12">
    <location>
        <position position="89"/>
    </location>
    <ligand>
        <name>GTP</name>
        <dbReference type="ChEBI" id="CHEBI:37565"/>
    </ligand>
</feature>
<accession>A0A132MNZ1</accession>
<dbReference type="Pfam" id="PF06463">
    <property type="entry name" value="Mob_synth_C"/>
    <property type="match status" value="1"/>
</dbReference>
<dbReference type="Pfam" id="PF04055">
    <property type="entry name" value="Radical_SAM"/>
    <property type="match status" value="1"/>
</dbReference>
<feature type="binding site" evidence="12">
    <location>
        <position position="120"/>
    </location>
    <ligand>
        <name>GTP</name>
        <dbReference type="ChEBI" id="CHEBI:37565"/>
    </ligand>
</feature>
<dbReference type="InterPro" id="IPR050105">
    <property type="entry name" value="MoCo_biosynth_MoaA/MoaC"/>
</dbReference>
<dbReference type="STRING" id="1469144.LI90_1090"/>
<feature type="binding site" evidence="12">
    <location>
        <position position="52"/>
    </location>
    <ligand>
        <name>S-adenosyl-L-methionine</name>
        <dbReference type="ChEBI" id="CHEBI:59789"/>
    </ligand>
</feature>
<evidence type="ECO:0000256" key="7">
    <source>
        <dbReference type="ARBA" id="ARBA00023014"/>
    </source>
</evidence>
<feature type="binding site" evidence="12">
    <location>
        <begin position="284"/>
        <end position="286"/>
    </location>
    <ligand>
        <name>GTP</name>
        <dbReference type="ChEBI" id="CHEBI:37565"/>
    </ligand>
</feature>
<dbReference type="InterPro" id="IPR013785">
    <property type="entry name" value="Aldolase_TIM"/>
</dbReference>
<evidence type="ECO:0000259" key="13">
    <source>
        <dbReference type="PROSITE" id="PS51918"/>
    </source>
</evidence>
<keyword evidence="6 12" id="KW-0408">Iron</keyword>
<dbReference type="AlphaFoldDB" id="A0A132MNZ1"/>
<comment type="pathway">
    <text evidence="12">Cofactor biosynthesis; molybdopterin biosynthesis.</text>
</comment>
<dbReference type="GO" id="GO:0006777">
    <property type="term" value="P:Mo-molybdopterin cofactor biosynthetic process"/>
    <property type="evidence" value="ECO:0007669"/>
    <property type="project" value="UniProtKB-UniRule"/>
</dbReference>
<dbReference type="InterPro" id="IPR006638">
    <property type="entry name" value="Elp3/MiaA/NifB-like_rSAM"/>
</dbReference>
<keyword evidence="4 12" id="KW-0479">Metal-binding</keyword>
<protein>
    <recommendedName>
        <fullName evidence="1 12">GTP 3',8-cyclase</fullName>
        <ecNumber evidence="1 12">4.1.99.22</ecNumber>
    </recommendedName>
    <alternativeName>
        <fullName evidence="12">Molybdenum cofactor biosynthesis protein A</fullName>
    </alternativeName>
</protein>
<dbReference type="PATRIC" id="fig|1469144.10.peg.1213"/>
<dbReference type="SFLD" id="SFLDG01067">
    <property type="entry name" value="SPASM/twitch_domain_containing"/>
    <property type="match status" value="1"/>
</dbReference>
<evidence type="ECO:0000256" key="1">
    <source>
        <dbReference type="ARBA" id="ARBA00012167"/>
    </source>
</evidence>
<gene>
    <name evidence="12" type="primary">moaA</name>
    <name evidence="14" type="ORF">LI90_1090</name>
</gene>
<dbReference type="EC" id="4.1.99.22" evidence="1 12"/>
<dbReference type="Gene3D" id="3.20.20.70">
    <property type="entry name" value="Aldolase class I"/>
    <property type="match status" value="1"/>
</dbReference>
<dbReference type="GO" id="GO:1904047">
    <property type="term" value="F:S-adenosyl-L-methionine binding"/>
    <property type="evidence" value="ECO:0007669"/>
    <property type="project" value="UniProtKB-UniRule"/>
</dbReference>
<evidence type="ECO:0000256" key="6">
    <source>
        <dbReference type="ARBA" id="ARBA00023004"/>
    </source>
</evidence>
<feature type="domain" description="Radical SAM core" evidence="13">
    <location>
        <begin position="30"/>
        <end position="246"/>
    </location>
</feature>
<keyword evidence="8 12" id="KW-0342">GTP-binding</keyword>
<keyword evidence="7 12" id="KW-0411">Iron-sulfur</keyword>
<comment type="cofactor">
    <cofactor evidence="12">
        <name>[4Fe-4S] cluster</name>
        <dbReference type="ChEBI" id="CHEBI:49883"/>
    </cofactor>
    <text evidence="12">Binds 2 [4Fe-4S] clusters. Binds 1 [4Fe-4S] cluster coordinated with 3 cysteines and an exchangeable S-adenosyl-L-methionine and 1 [4Fe-4S] cluster coordinated with 3 cysteines and the GTP-derived substrate.</text>
</comment>
<dbReference type="GO" id="GO:0061799">
    <property type="term" value="F:cyclic pyranopterin monophosphate synthase activity"/>
    <property type="evidence" value="ECO:0007669"/>
    <property type="project" value="TreeGrafter"/>
</dbReference>
<feature type="binding site" evidence="12">
    <location>
        <position position="50"/>
    </location>
    <ligand>
        <name>[4Fe-4S] cluster</name>
        <dbReference type="ChEBI" id="CHEBI:49883"/>
        <label>1</label>
        <note>4Fe-4S-S-AdoMet</note>
    </ligand>
</feature>
<dbReference type="InterPro" id="IPR010505">
    <property type="entry name" value="MoaA_twitch"/>
</dbReference>
<evidence type="ECO:0000256" key="11">
    <source>
        <dbReference type="ARBA" id="ARBA00048697"/>
    </source>
</evidence>
<dbReference type="InterPro" id="IPR040064">
    <property type="entry name" value="MoaA-like"/>
</dbReference>
<feature type="binding site" evidence="12">
    <location>
        <position position="181"/>
    </location>
    <ligand>
        <name>GTP</name>
        <dbReference type="ChEBI" id="CHEBI:37565"/>
    </ligand>
</feature>
<dbReference type="SMART" id="SM00729">
    <property type="entry name" value="Elp3"/>
    <property type="match status" value="1"/>
</dbReference>
<dbReference type="PROSITE" id="PS01305">
    <property type="entry name" value="MOAA_NIFB_PQQE"/>
    <property type="match status" value="1"/>
</dbReference>
<feature type="binding site" evidence="12">
    <location>
        <position position="93"/>
    </location>
    <ligand>
        <name>S-adenosyl-L-methionine</name>
        <dbReference type="ChEBI" id="CHEBI:59789"/>
    </ligand>
</feature>
<dbReference type="InterPro" id="IPR007197">
    <property type="entry name" value="rSAM"/>
</dbReference>
<dbReference type="InterPro" id="IPR000385">
    <property type="entry name" value="MoaA_NifB_PqqE_Fe-S-bd_CS"/>
</dbReference>
<dbReference type="OrthoDB" id="9763993at2"/>
<evidence type="ECO:0000256" key="12">
    <source>
        <dbReference type="HAMAP-Rule" id="MF_01225"/>
    </source>
</evidence>
<keyword evidence="5 12" id="KW-0547">Nucleotide-binding</keyword>
<dbReference type="CDD" id="cd01335">
    <property type="entry name" value="Radical_SAM"/>
    <property type="match status" value="1"/>
</dbReference>
<dbReference type="Proteomes" id="UP000070188">
    <property type="component" value="Unassembled WGS sequence"/>
</dbReference>
<comment type="function">
    <text evidence="12">Catalyzes the cyclization of GTP to (8S)-3',8-cyclo-7,8-dihydroguanosine 5'-triphosphate.</text>
</comment>
<dbReference type="HAMAP" id="MF_01225_B">
    <property type="entry name" value="MoaA_B"/>
    <property type="match status" value="1"/>
</dbReference>
<proteinExistence type="inferred from homology"/>
<dbReference type="GO" id="GO:0051539">
    <property type="term" value="F:4 iron, 4 sulfur cluster binding"/>
    <property type="evidence" value="ECO:0007669"/>
    <property type="project" value="UniProtKB-UniRule"/>
</dbReference>
<evidence type="ECO:0000256" key="5">
    <source>
        <dbReference type="ARBA" id="ARBA00022741"/>
    </source>
</evidence>
<dbReference type="SFLD" id="SFLDS00029">
    <property type="entry name" value="Radical_SAM"/>
    <property type="match status" value="1"/>
</dbReference>
<dbReference type="UniPathway" id="UPA00344"/>
<dbReference type="PROSITE" id="PS51918">
    <property type="entry name" value="RADICAL_SAM"/>
    <property type="match status" value="1"/>
</dbReference>
<feature type="binding site" evidence="12">
    <location>
        <position position="53"/>
    </location>
    <ligand>
        <name>[4Fe-4S] cluster</name>
        <dbReference type="ChEBI" id="CHEBI:49883"/>
        <label>1</label>
        <note>4Fe-4S-S-AdoMet</note>
    </ligand>
</feature>
<evidence type="ECO:0000256" key="4">
    <source>
        <dbReference type="ARBA" id="ARBA00022723"/>
    </source>
</evidence>
<dbReference type="InterPro" id="IPR058240">
    <property type="entry name" value="rSAM_sf"/>
</dbReference>
<dbReference type="PANTHER" id="PTHR22960:SF0">
    <property type="entry name" value="MOLYBDENUM COFACTOR BIOSYNTHESIS PROTEIN 1"/>
    <property type="match status" value="1"/>
</dbReference>
<feature type="binding site" evidence="12">
    <location>
        <position position="46"/>
    </location>
    <ligand>
        <name>[4Fe-4S] cluster</name>
        <dbReference type="ChEBI" id="CHEBI:49883"/>
        <label>1</label>
        <note>4Fe-4S-S-AdoMet</note>
    </ligand>
</feature>
<feature type="binding site" evidence="12">
    <location>
        <position position="144"/>
    </location>
    <ligand>
        <name>S-adenosyl-L-methionine</name>
        <dbReference type="ChEBI" id="CHEBI:59789"/>
    </ligand>
</feature>
<feature type="binding site" evidence="12">
    <location>
        <position position="215"/>
    </location>
    <ligand>
        <name>S-adenosyl-L-methionine</name>
        <dbReference type="ChEBI" id="CHEBI:59789"/>
    </ligand>
</feature>
<evidence type="ECO:0000256" key="3">
    <source>
        <dbReference type="ARBA" id="ARBA00022691"/>
    </source>
</evidence>
<sequence>MSFRAGKRAADDVTPGGPVVAATGGPTFDQYRRRLRTLRISVTDRCNLRCQYCMPEEEYTWLAREDLLSFEEISRLTDVFISLGVEKVRLTGGEPLLRRDVSELVRQLASKQGIRDLAMTTNGVRLAEHAESLREAGLHRVTVSLDTLRPERFRALARRDSLSAVLEGIRSLARVGFTGTKIDTVVIRGVNDDELTDLIEFGRQVPAEVRFIEYMDVGGATGWSWEKTVSRDEILATLTRYYGSVEPVMDDDESATADRFALPDGTTFGIISSTTQPFCGSCDRARLTADGMWYLCLYALIGIDLRTPLRQDATDDELRDVIASAWRARRDRGAEARLAARNRRPLLSVAHLRRDPHLEMHTRGG</sequence>
<feature type="binding site" evidence="12">
    <location>
        <position position="39"/>
    </location>
    <ligand>
        <name>GTP</name>
        <dbReference type="ChEBI" id="CHEBI:37565"/>
    </ligand>
</feature>